<dbReference type="Proteomes" id="UP000184386">
    <property type="component" value="Unassembled WGS sequence"/>
</dbReference>
<reference evidence="2 3" key="1">
    <citation type="submission" date="2016-11" db="EMBL/GenBank/DDBJ databases">
        <authorList>
            <person name="Jaros S."/>
            <person name="Januszkiewicz K."/>
            <person name="Wedrychowicz H."/>
        </authorList>
    </citation>
    <scope>NUCLEOTIDE SEQUENCE [LARGE SCALE GENOMIC DNA]</scope>
    <source>
        <strain evidence="2 3">DSM 15929</strain>
    </source>
</reference>
<dbReference type="InterPro" id="IPR046878">
    <property type="entry name" value="Big_14"/>
</dbReference>
<sequence>MKKKIIFITLIILIGFFAVSNFFQFRETLNFHRQIAELKESQYTDNELNRNEDVSVYLNDHRTGFKYGKNQKITVNVKNNSKNTTYYIGGDELEIYYKGVWRRLIFMQGRALPALILKPSAEHSIDKIDIDKAPYSAPLKKGRYRLVVQAREENKGRITDKYELSVEFNIQ</sequence>
<proteinExistence type="predicted"/>
<protein>
    <recommendedName>
        <fullName evidence="1">Bacterial Ig-like domain-containing protein</fullName>
    </recommendedName>
</protein>
<gene>
    <name evidence="2" type="ORF">SAMN02745136_02569</name>
</gene>
<evidence type="ECO:0000259" key="1">
    <source>
        <dbReference type="Pfam" id="PF20251"/>
    </source>
</evidence>
<accession>A0A1M6SRP1</accession>
<dbReference type="RefSeq" id="WP_073276497.1">
    <property type="nucleotide sequence ID" value="NZ_FRAC01000012.1"/>
</dbReference>
<feature type="domain" description="Bacterial Ig-like" evidence="1">
    <location>
        <begin position="69"/>
        <end position="168"/>
    </location>
</feature>
<name>A0A1M6SRP1_9FIRM</name>
<organism evidence="2 3">
    <name type="scientific">Anaerocolumna jejuensis DSM 15929</name>
    <dbReference type="NCBI Taxonomy" id="1121322"/>
    <lineage>
        <taxon>Bacteria</taxon>
        <taxon>Bacillati</taxon>
        <taxon>Bacillota</taxon>
        <taxon>Clostridia</taxon>
        <taxon>Lachnospirales</taxon>
        <taxon>Lachnospiraceae</taxon>
        <taxon>Anaerocolumna</taxon>
    </lineage>
</organism>
<dbReference type="STRING" id="1121322.SAMN02745136_02569"/>
<evidence type="ECO:0000313" key="3">
    <source>
        <dbReference type="Proteomes" id="UP000184386"/>
    </source>
</evidence>
<dbReference type="EMBL" id="FRAC01000012">
    <property type="protein sequence ID" value="SHK47319.1"/>
    <property type="molecule type" value="Genomic_DNA"/>
</dbReference>
<dbReference type="AlphaFoldDB" id="A0A1M6SRP1"/>
<dbReference type="Pfam" id="PF20251">
    <property type="entry name" value="Big_14"/>
    <property type="match status" value="1"/>
</dbReference>
<evidence type="ECO:0000313" key="2">
    <source>
        <dbReference type="EMBL" id="SHK47319.1"/>
    </source>
</evidence>
<keyword evidence="3" id="KW-1185">Reference proteome</keyword>